<keyword evidence="2" id="KW-0479">Metal-binding</keyword>
<evidence type="ECO:0000256" key="4">
    <source>
        <dbReference type="ARBA" id="ARBA00023239"/>
    </source>
</evidence>
<dbReference type="SUPFAM" id="SSF51316">
    <property type="entry name" value="Mss4-like"/>
    <property type="match status" value="1"/>
</dbReference>
<organism evidence="6 7">
    <name type="scientific">Paraburkholderia bengalensis</name>
    <dbReference type="NCBI Taxonomy" id="2747562"/>
    <lineage>
        <taxon>Bacteria</taxon>
        <taxon>Pseudomonadati</taxon>
        <taxon>Pseudomonadota</taxon>
        <taxon>Betaproteobacteria</taxon>
        <taxon>Burkholderiales</taxon>
        <taxon>Burkholderiaceae</taxon>
        <taxon>Paraburkholderia</taxon>
    </lineage>
</organism>
<evidence type="ECO:0000256" key="3">
    <source>
        <dbReference type="ARBA" id="ARBA00022833"/>
    </source>
</evidence>
<dbReference type="InterPro" id="IPR006913">
    <property type="entry name" value="CENP-V/GFA"/>
</dbReference>
<keyword evidence="3" id="KW-0862">Zinc</keyword>
<name>A0ABU8ILD3_9BURK</name>
<proteinExistence type="inferred from homology"/>
<dbReference type="PROSITE" id="PS51891">
    <property type="entry name" value="CENP_V_GFA"/>
    <property type="match status" value="1"/>
</dbReference>
<dbReference type="Gene3D" id="3.90.1590.10">
    <property type="entry name" value="glutathione-dependent formaldehyde- activating enzyme (gfa)"/>
    <property type="match status" value="1"/>
</dbReference>
<evidence type="ECO:0000256" key="1">
    <source>
        <dbReference type="ARBA" id="ARBA00005495"/>
    </source>
</evidence>
<evidence type="ECO:0000256" key="2">
    <source>
        <dbReference type="ARBA" id="ARBA00022723"/>
    </source>
</evidence>
<dbReference type="InterPro" id="IPR011057">
    <property type="entry name" value="Mss4-like_sf"/>
</dbReference>
<evidence type="ECO:0000313" key="6">
    <source>
        <dbReference type="EMBL" id="MEI5996306.1"/>
    </source>
</evidence>
<reference evidence="6 7" key="1">
    <citation type="journal article" date="2022" name="Arch. Microbiol.">
        <title>Paraburkholderia bengalensis sp. nov. isolated from roots of Oryza sativa, IR64.</title>
        <authorList>
            <person name="Nag P."/>
            <person name="Mondal N."/>
            <person name="Sarkar J."/>
            <person name="Das S."/>
        </authorList>
    </citation>
    <scope>NUCLEOTIDE SEQUENCE [LARGE SCALE GENOMIC DNA]</scope>
    <source>
        <strain evidence="6 7">IR64_4_BI</strain>
    </source>
</reference>
<dbReference type="Pfam" id="PF04828">
    <property type="entry name" value="GFA"/>
    <property type="match status" value="1"/>
</dbReference>
<dbReference type="PANTHER" id="PTHR33337">
    <property type="entry name" value="GFA DOMAIN-CONTAINING PROTEIN"/>
    <property type="match status" value="1"/>
</dbReference>
<dbReference type="Proteomes" id="UP001386437">
    <property type="component" value="Unassembled WGS sequence"/>
</dbReference>
<protein>
    <submittedName>
        <fullName evidence="6">GFA family protein</fullName>
    </submittedName>
</protein>
<evidence type="ECO:0000259" key="5">
    <source>
        <dbReference type="PROSITE" id="PS51891"/>
    </source>
</evidence>
<accession>A0ABU8ILD3</accession>
<sequence>MEGTTWPLRLAGGCHCGALRYALTQPPLFVMACHCTDCRQMTSSAFSIGMPVLASGFSFSGDTKAYARPADSGNESCAHRCVNCGGWTHTTSSGRPDIVVVRPVTLDKSDWVRPIAQIFTRSSLSWTKLSVPLSYETGFTDSTALVTAFSGSGITPRG</sequence>
<evidence type="ECO:0000313" key="7">
    <source>
        <dbReference type="Proteomes" id="UP001386437"/>
    </source>
</evidence>
<dbReference type="PANTHER" id="PTHR33337:SF40">
    <property type="entry name" value="CENP-V_GFA DOMAIN-CONTAINING PROTEIN-RELATED"/>
    <property type="match status" value="1"/>
</dbReference>
<comment type="caution">
    <text evidence="6">The sequence shown here is derived from an EMBL/GenBank/DDBJ whole genome shotgun (WGS) entry which is preliminary data.</text>
</comment>
<keyword evidence="7" id="KW-1185">Reference proteome</keyword>
<comment type="similarity">
    <text evidence="1">Belongs to the Gfa family.</text>
</comment>
<gene>
    <name evidence="6" type="ORF">H3V53_03510</name>
</gene>
<dbReference type="EMBL" id="JACFYJ010000003">
    <property type="protein sequence ID" value="MEI5996306.1"/>
    <property type="molecule type" value="Genomic_DNA"/>
</dbReference>
<keyword evidence="4" id="KW-0456">Lyase</keyword>
<feature type="domain" description="CENP-V/GFA" evidence="5">
    <location>
        <begin position="10"/>
        <end position="112"/>
    </location>
</feature>